<dbReference type="RefSeq" id="WP_159436826.1">
    <property type="nucleotide sequence ID" value="NZ_BMCQ01000002.1"/>
</dbReference>
<comment type="caution">
    <text evidence="1">The sequence shown here is derived from an EMBL/GenBank/DDBJ whole genome shotgun (WGS) entry which is preliminary data.</text>
</comment>
<protein>
    <submittedName>
        <fullName evidence="1">Uncharacterized protein</fullName>
    </submittedName>
</protein>
<organism evidence="1 3">
    <name type="scientific">Paenalcaligenes hominis</name>
    <dbReference type="NCBI Taxonomy" id="643674"/>
    <lineage>
        <taxon>Bacteria</taxon>
        <taxon>Pseudomonadati</taxon>
        <taxon>Pseudomonadota</taxon>
        <taxon>Betaproteobacteria</taxon>
        <taxon>Burkholderiales</taxon>
        <taxon>Alcaligenaceae</taxon>
        <taxon>Paenalcaligenes</taxon>
    </lineage>
</organism>
<reference evidence="1" key="2">
    <citation type="journal article" date="2021" name="PeerJ">
        <title>Extensive microbial diversity within the chicken gut microbiome revealed by metagenomics and culture.</title>
        <authorList>
            <person name="Gilroy R."/>
            <person name="Ravi A."/>
            <person name="Getino M."/>
            <person name="Pursley I."/>
            <person name="Horton D.L."/>
            <person name="Alikhan N.F."/>
            <person name="Baker D."/>
            <person name="Gharbi K."/>
            <person name="Hall N."/>
            <person name="Watson M."/>
            <person name="Adriaenssens E.M."/>
            <person name="Foster-Nyarko E."/>
            <person name="Jarju S."/>
            <person name="Secka A."/>
            <person name="Antonio M."/>
            <person name="Oren A."/>
            <person name="Chaudhuri R.R."/>
            <person name="La Ragione R."/>
            <person name="Hildebrand F."/>
            <person name="Pallen M.J."/>
        </authorList>
    </citation>
    <scope>NUCLEOTIDE SEQUENCE</scope>
    <source>
        <strain evidence="1">CHK175-13533</strain>
    </source>
</reference>
<dbReference type="Proteomes" id="UP000783934">
    <property type="component" value="Unassembled WGS sequence"/>
</dbReference>
<gene>
    <name evidence="2" type="ORF">GGR41_000283</name>
    <name evidence="1" type="ORF">K8U84_08050</name>
</gene>
<evidence type="ECO:0000313" key="1">
    <source>
        <dbReference type="EMBL" id="HJH24489.1"/>
    </source>
</evidence>
<dbReference type="EMBL" id="JAATIZ010000001">
    <property type="protein sequence ID" value="NJB64062.1"/>
    <property type="molecule type" value="Genomic_DNA"/>
</dbReference>
<keyword evidence="4" id="KW-1185">Reference proteome</keyword>
<evidence type="ECO:0000313" key="3">
    <source>
        <dbReference type="Proteomes" id="UP000700248"/>
    </source>
</evidence>
<reference evidence="1" key="3">
    <citation type="submission" date="2021-09" db="EMBL/GenBank/DDBJ databases">
        <authorList>
            <person name="Gilroy R."/>
        </authorList>
    </citation>
    <scope>NUCLEOTIDE SEQUENCE</scope>
    <source>
        <strain evidence="1">CHK175-13533</strain>
    </source>
</reference>
<reference evidence="2 4" key="1">
    <citation type="submission" date="2020-03" db="EMBL/GenBank/DDBJ databases">
        <title>Genomic Encyclopedia of Type Strains, Phase IV (KMG-IV): sequencing the most valuable type-strain genomes for metagenomic binning, comparative biology and taxonomic classification.</title>
        <authorList>
            <person name="Goeker M."/>
        </authorList>
    </citation>
    <scope>NUCLEOTIDE SEQUENCE [LARGE SCALE GENOMIC DNA]</scope>
    <source>
        <strain evidence="2 4">DSM 26613</strain>
    </source>
</reference>
<evidence type="ECO:0000313" key="2">
    <source>
        <dbReference type="EMBL" id="NJB64062.1"/>
    </source>
</evidence>
<accession>A0A9D2VHE8</accession>
<name>A0A9D2VHE8_9BURK</name>
<dbReference type="AlphaFoldDB" id="A0A9D2VHE8"/>
<proteinExistence type="predicted"/>
<evidence type="ECO:0000313" key="4">
    <source>
        <dbReference type="Proteomes" id="UP000783934"/>
    </source>
</evidence>
<dbReference type="Proteomes" id="UP000700248">
    <property type="component" value="Unassembled WGS sequence"/>
</dbReference>
<dbReference type="EMBL" id="DYTQ01000093">
    <property type="protein sequence ID" value="HJH24489.1"/>
    <property type="molecule type" value="Genomic_DNA"/>
</dbReference>
<sequence length="54" mass="6040">MFKNMLPIEANVQQNPDLNRHLHHSAYTPLATALLAGASRVRSSLRRISTKAKN</sequence>